<proteinExistence type="inferred from homology"/>
<comment type="similarity">
    <text evidence="1 2">Belongs to the enoyl-CoA hydratase/isomerase family.</text>
</comment>
<dbReference type="Gene3D" id="3.90.226.10">
    <property type="entry name" value="2-enoyl-CoA Hydratase, Chain A, domain 1"/>
    <property type="match status" value="1"/>
</dbReference>
<evidence type="ECO:0000313" key="3">
    <source>
        <dbReference type="EMBL" id="GMG85052.1"/>
    </source>
</evidence>
<sequence>MTEQIQTDRHEGFAVVTMNKPRRRNALGMESVAGLGAALETLAADPGCRAVVLAGAPPAFCSGSDLKELGGLSIPEMCHHEAETAAMARRIAHLPVPVIAAVEGYALGGGFILATACDAVVTARGAKWGLPEVPNGWIPPWGLQTLLARVGPVKAQQITWGFLEMDGAEAVRLGVADGLAEDGGALAMASDWAARIAALPADAVRSTKRFFSAAIAADAERQDAEANRLFAADCESAEAKATLARFTVPA</sequence>
<dbReference type="SUPFAM" id="SSF52096">
    <property type="entry name" value="ClpP/crotonase"/>
    <property type="match status" value="1"/>
</dbReference>
<dbReference type="CDD" id="cd06558">
    <property type="entry name" value="crotonase-like"/>
    <property type="match status" value="1"/>
</dbReference>
<dbReference type="Pfam" id="PF00378">
    <property type="entry name" value="ECH_1"/>
    <property type="match status" value="1"/>
</dbReference>
<reference evidence="3 4" key="1">
    <citation type="submission" date="2023-04" db="EMBL/GenBank/DDBJ databases">
        <title>Marinoamorphus aggregata gen. nov., sp. Nov., isolate from tissue of brittle star Ophioplocus japonicus.</title>
        <authorList>
            <person name="Kawano K."/>
            <person name="Sawayama S."/>
            <person name="Nakagawa S."/>
        </authorList>
    </citation>
    <scope>NUCLEOTIDE SEQUENCE [LARGE SCALE GENOMIC DNA]</scope>
    <source>
        <strain evidence="3 4">NKW23</strain>
    </source>
</reference>
<dbReference type="InterPro" id="IPR018376">
    <property type="entry name" value="Enoyl-CoA_hyd/isom_CS"/>
</dbReference>
<keyword evidence="4" id="KW-1185">Reference proteome</keyword>
<comment type="caution">
    <text evidence="3">The sequence shown here is derived from an EMBL/GenBank/DDBJ whole genome shotgun (WGS) entry which is preliminary data.</text>
</comment>
<dbReference type="InterPro" id="IPR001753">
    <property type="entry name" value="Enoyl-CoA_hydra/iso"/>
</dbReference>
<accession>A0ABQ6LSK0</accession>
<dbReference type="RefSeq" id="WP_285674276.1">
    <property type="nucleotide sequence ID" value="NZ_BSYI01000049.1"/>
</dbReference>
<evidence type="ECO:0000313" key="4">
    <source>
        <dbReference type="Proteomes" id="UP001239909"/>
    </source>
</evidence>
<gene>
    <name evidence="3" type="ORF">LNKW23_42680</name>
</gene>
<dbReference type="InterPro" id="IPR029045">
    <property type="entry name" value="ClpP/crotonase-like_dom_sf"/>
</dbReference>
<dbReference type="PANTHER" id="PTHR11941">
    <property type="entry name" value="ENOYL-COA HYDRATASE-RELATED"/>
    <property type="match status" value="1"/>
</dbReference>
<dbReference type="EMBL" id="BSYI01000049">
    <property type="protein sequence ID" value="GMG85052.1"/>
    <property type="molecule type" value="Genomic_DNA"/>
</dbReference>
<organism evidence="3 4">
    <name type="scientific">Paralimibaculum aggregatum</name>
    <dbReference type="NCBI Taxonomy" id="3036245"/>
    <lineage>
        <taxon>Bacteria</taxon>
        <taxon>Pseudomonadati</taxon>
        <taxon>Pseudomonadota</taxon>
        <taxon>Alphaproteobacteria</taxon>
        <taxon>Rhodobacterales</taxon>
        <taxon>Paracoccaceae</taxon>
        <taxon>Paralimibaculum</taxon>
    </lineage>
</organism>
<dbReference type="Proteomes" id="UP001239909">
    <property type="component" value="Unassembled WGS sequence"/>
</dbReference>
<name>A0ABQ6LSK0_9RHOB</name>
<evidence type="ECO:0000256" key="1">
    <source>
        <dbReference type="ARBA" id="ARBA00005254"/>
    </source>
</evidence>
<evidence type="ECO:0000256" key="2">
    <source>
        <dbReference type="RuleBase" id="RU003707"/>
    </source>
</evidence>
<dbReference type="PROSITE" id="PS00166">
    <property type="entry name" value="ENOYL_COA_HYDRATASE"/>
    <property type="match status" value="1"/>
</dbReference>
<protein>
    <submittedName>
        <fullName evidence="3">Enoyl-CoA hydratase/isomerase family protein</fullName>
    </submittedName>
</protein>
<dbReference type="PANTHER" id="PTHR11941:SF54">
    <property type="entry name" value="ENOYL-COA HYDRATASE, MITOCHONDRIAL"/>
    <property type="match status" value="1"/>
</dbReference>